<feature type="compositionally biased region" description="Polar residues" evidence="1">
    <location>
        <begin position="18"/>
        <end position="36"/>
    </location>
</feature>
<protein>
    <submittedName>
        <fullName evidence="2">Uncharacterized protein</fullName>
    </submittedName>
</protein>
<organism evidence="2 3">
    <name type="scientific">Stylosanthes scabra</name>
    <dbReference type="NCBI Taxonomy" id="79078"/>
    <lineage>
        <taxon>Eukaryota</taxon>
        <taxon>Viridiplantae</taxon>
        <taxon>Streptophyta</taxon>
        <taxon>Embryophyta</taxon>
        <taxon>Tracheophyta</taxon>
        <taxon>Spermatophyta</taxon>
        <taxon>Magnoliopsida</taxon>
        <taxon>eudicotyledons</taxon>
        <taxon>Gunneridae</taxon>
        <taxon>Pentapetalae</taxon>
        <taxon>rosids</taxon>
        <taxon>fabids</taxon>
        <taxon>Fabales</taxon>
        <taxon>Fabaceae</taxon>
        <taxon>Papilionoideae</taxon>
        <taxon>50 kb inversion clade</taxon>
        <taxon>dalbergioids sensu lato</taxon>
        <taxon>Dalbergieae</taxon>
        <taxon>Pterocarpus clade</taxon>
        <taxon>Stylosanthes</taxon>
    </lineage>
</organism>
<dbReference type="Proteomes" id="UP001341840">
    <property type="component" value="Unassembled WGS sequence"/>
</dbReference>
<keyword evidence="3" id="KW-1185">Reference proteome</keyword>
<dbReference type="EMBL" id="JASCZI010181780">
    <property type="protein sequence ID" value="MED6185804.1"/>
    <property type="molecule type" value="Genomic_DNA"/>
</dbReference>
<reference evidence="2 3" key="1">
    <citation type="journal article" date="2023" name="Plants (Basel)">
        <title>Bridging the Gap: Combining Genomics and Transcriptomics Approaches to Understand Stylosanthes scabra, an Orphan Legume from the Brazilian Caatinga.</title>
        <authorList>
            <person name="Ferreira-Neto J.R.C."/>
            <person name="da Silva M.D."/>
            <person name="Binneck E."/>
            <person name="de Melo N.F."/>
            <person name="da Silva R.H."/>
            <person name="de Melo A.L.T.M."/>
            <person name="Pandolfi V."/>
            <person name="Bustamante F.O."/>
            <person name="Brasileiro-Vidal A.C."/>
            <person name="Benko-Iseppon A.M."/>
        </authorList>
    </citation>
    <scope>NUCLEOTIDE SEQUENCE [LARGE SCALE GENOMIC DNA]</scope>
    <source>
        <tissue evidence="2">Leaves</tissue>
    </source>
</reference>
<accession>A0ABU6WKI5</accession>
<name>A0ABU6WKI5_9FABA</name>
<sequence>MNSGNVQTGTDKKRSRHTLNTNTNSCQQLLPFTPLTSPIRESDSGGPNTQKAAQRDAKTAKYLSVTGLLDKWFEVRTYLAPEFPRRNLGKASLEE</sequence>
<feature type="region of interest" description="Disordered" evidence="1">
    <location>
        <begin position="1"/>
        <end position="59"/>
    </location>
</feature>
<gene>
    <name evidence="2" type="ORF">PIB30_060575</name>
</gene>
<evidence type="ECO:0000313" key="2">
    <source>
        <dbReference type="EMBL" id="MED6185804.1"/>
    </source>
</evidence>
<evidence type="ECO:0000313" key="3">
    <source>
        <dbReference type="Proteomes" id="UP001341840"/>
    </source>
</evidence>
<proteinExistence type="predicted"/>
<evidence type="ECO:0000256" key="1">
    <source>
        <dbReference type="SAM" id="MobiDB-lite"/>
    </source>
</evidence>
<comment type="caution">
    <text evidence="2">The sequence shown here is derived from an EMBL/GenBank/DDBJ whole genome shotgun (WGS) entry which is preliminary data.</text>
</comment>